<dbReference type="SUPFAM" id="SSF69304">
    <property type="entry name" value="Tricorn protease N-terminal domain"/>
    <property type="match status" value="1"/>
</dbReference>
<evidence type="ECO:0000256" key="1">
    <source>
        <dbReference type="ARBA" id="ARBA00009820"/>
    </source>
</evidence>
<organism evidence="2 3">
    <name type="scientific">Persicobacter diffluens</name>
    <dbReference type="NCBI Taxonomy" id="981"/>
    <lineage>
        <taxon>Bacteria</taxon>
        <taxon>Pseudomonadati</taxon>
        <taxon>Bacteroidota</taxon>
        <taxon>Cytophagia</taxon>
        <taxon>Cytophagales</taxon>
        <taxon>Persicobacteraceae</taxon>
        <taxon>Persicobacter</taxon>
    </lineage>
</organism>
<dbReference type="Gene3D" id="2.60.40.10">
    <property type="entry name" value="Immunoglobulins"/>
    <property type="match status" value="1"/>
</dbReference>
<keyword evidence="3" id="KW-1185">Reference proteome</keyword>
<dbReference type="AlphaFoldDB" id="A0AAN4VW30"/>
<dbReference type="PANTHER" id="PTHR36842:SF1">
    <property type="entry name" value="PROTEIN TOLB"/>
    <property type="match status" value="1"/>
</dbReference>
<dbReference type="Gene3D" id="2.60.40.1120">
    <property type="entry name" value="Carboxypeptidase-like, regulatory domain"/>
    <property type="match status" value="1"/>
</dbReference>
<sequence length="502" mass="54974">MSTTSRYRLLPLILFFLFVLNACRDEPVSPDLFGDLEGVVLDEEMNPIAGVSVSTTPASSATITDDLGMFRISSIAVGEYVVSFSKSDLKGRAVNVAIRSEELQSIQVIMEEKSEEEEDDSALVFPHSPSPEDGAQGLESTVQLAWAADSLNAEGITYNLVVYQGSQDQIFDQRLGLTDTTYTLNAFQGQNYFWQITTVKGGLEKAGPIWSFSTASSTNNRLVFSKMTNAGLQLFSGNVASQAEVQLTRFASGVYWPRINPLNDLVAFASLEEGRWQLYLTDLDGSTPKKLTTLPMDNYHSYGGGFCWSADGKYLIYPHYDKLFRIDYNGTGLTEFATAPADRHFAEVEWAPDNSKIVTRVIGSSVTEDDIYLMDTDGGNMVLLVGNQSGAMRAPSFSIDSRYVYYTVDKSGSTSVDGRQFDAAIFSIHLTSMEVQDLSLGKPSGTNDFFPRVSPDGSSLIFQNGSNQIGAVSNVMVGSNLSDSELGQRIVVFEGACYPDWK</sequence>
<accession>A0AAN4VW30</accession>
<dbReference type="InterPro" id="IPR008969">
    <property type="entry name" value="CarboxyPept-like_regulatory"/>
</dbReference>
<dbReference type="EMBL" id="BQKE01000001">
    <property type="protein sequence ID" value="GJM60106.1"/>
    <property type="molecule type" value="Genomic_DNA"/>
</dbReference>
<protein>
    <recommendedName>
        <fullName evidence="4">Fibronectin type-III domain-containing protein</fullName>
    </recommendedName>
</protein>
<evidence type="ECO:0008006" key="4">
    <source>
        <dbReference type="Google" id="ProtNLM"/>
    </source>
</evidence>
<evidence type="ECO:0000313" key="3">
    <source>
        <dbReference type="Proteomes" id="UP001310022"/>
    </source>
</evidence>
<dbReference type="PANTHER" id="PTHR36842">
    <property type="entry name" value="PROTEIN TOLB HOMOLOG"/>
    <property type="match status" value="1"/>
</dbReference>
<dbReference type="InterPro" id="IPR011042">
    <property type="entry name" value="6-blade_b-propeller_TolB-like"/>
</dbReference>
<dbReference type="Gene3D" id="2.120.10.30">
    <property type="entry name" value="TolB, C-terminal domain"/>
    <property type="match status" value="1"/>
</dbReference>
<dbReference type="Proteomes" id="UP001310022">
    <property type="component" value="Unassembled WGS sequence"/>
</dbReference>
<dbReference type="RefSeq" id="WP_338235971.1">
    <property type="nucleotide sequence ID" value="NZ_BQKE01000001.1"/>
</dbReference>
<dbReference type="InterPro" id="IPR011659">
    <property type="entry name" value="WD40"/>
</dbReference>
<comment type="similarity">
    <text evidence="1">Belongs to the TolB family.</text>
</comment>
<dbReference type="Pfam" id="PF07676">
    <property type="entry name" value="PD40"/>
    <property type="match status" value="2"/>
</dbReference>
<proteinExistence type="inferred from homology"/>
<dbReference type="Pfam" id="PF13715">
    <property type="entry name" value="CarbopepD_reg_2"/>
    <property type="match status" value="1"/>
</dbReference>
<evidence type="ECO:0000313" key="2">
    <source>
        <dbReference type="EMBL" id="GJM60106.1"/>
    </source>
</evidence>
<dbReference type="SUPFAM" id="SSF49464">
    <property type="entry name" value="Carboxypeptidase regulatory domain-like"/>
    <property type="match status" value="1"/>
</dbReference>
<comment type="caution">
    <text evidence="2">The sequence shown here is derived from an EMBL/GenBank/DDBJ whole genome shotgun (WGS) entry which is preliminary data.</text>
</comment>
<gene>
    <name evidence="2" type="ORF">PEDI_06580</name>
</gene>
<reference evidence="2 3" key="1">
    <citation type="submission" date="2021-12" db="EMBL/GenBank/DDBJ databases">
        <title>Genome sequencing of bacteria with rrn-lacking chromosome and rrn-plasmid.</title>
        <authorList>
            <person name="Anda M."/>
            <person name="Iwasaki W."/>
        </authorList>
    </citation>
    <scope>NUCLEOTIDE SEQUENCE [LARGE SCALE GENOMIC DNA]</scope>
    <source>
        <strain evidence="2 3">NBRC 15940</strain>
    </source>
</reference>
<name>A0AAN4VW30_9BACT</name>
<dbReference type="InterPro" id="IPR013783">
    <property type="entry name" value="Ig-like_fold"/>
</dbReference>